<keyword evidence="2" id="KW-0472">Membrane</keyword>
<feature type="transmembrane region" description="Helical" evidence="2">
    <location>
        <begin position="29"/>
        <end position="53"/>
    </location>
</feature>
<keyword evidence="2" id="KW-0812">Transmembrane</keyword>
<evidence type="ECO:0000256" key="1">
    <source>
        <dbReference type="SAM" id="MobiDB-lite"/>
    </source>
</evidence>
<dbReference type="Proteomes" id="UP000538507">
    <property type="component" value="Unassembled WGS sequence"/>
</dbReference>
<sequence>MKMYLLSLSVGILVGVIYGLLNVRSPAPPIVALVGLLGILIGEQVVPIAVNLLKKEAATVSWLHHIRPHVFGEMPKGGRPDSNGNPDDAG</sequence>
<comment type="caution">
    <text evidence="3">The sequence shown here is derived from an EMBL/GenBank/DDBJ whole genome shotgun (WGS) entry which is preliminary data.</text>
</comment>
<dbReference type="NCBIfam" id="TIGR03510">
    <property type="entry name" value="XapX"/>
    <property type="match status" value="1"/>
</dbReference>
<dbReference type="RefSeq" id="WP_183608289.1">
    <property type="nucleotide sequence ID" value="NZ_JACHAZ010000001.1"/>
</dbReference>
<dbReference type="AlphaFoldDB" id="A0AAE2MLF3"/>
<dbReference type="InterPro" id="IPR009872">
    <property type="entry name" value="DUF1427"/>
</dbReference>
<protein>
    <submittedName>
        <fullName evidence="3">XapX domain-containing protein</fullName>
    </submittedName>
</protein>
<organism evidence="3 4">
    <name type="scientific">Rhizobium leguminosarum</name>
    <dbReference type="NCBI Taxonomy" id="384"/>
    <lineage>
        <taxon>Bacteria</taxon>
        <taxon>Pseudomonadati</taxon>
        <taxon>Pseudomonadota</taxon>
        <taxon>Alphaproteobacteria</taxon>
        <taxon>Hyphomicrobiales</taxon>
        <taxon>Rhizobiaceae</taxon>
        <taxon>Rhizobium/Agrobacterium group</taxon>
        <taxon>Rhizobium</taxon>
    </lineage>
</organism>
<dbReference type="Pfam" id="PF07235">
    <property type="entry name" value="DUF1427"/>
    <property type="match status" value="1"/>
</dbReference>
<dbReference type="InterPro" id="IPR020017">
    <property type="entry name" value="XapX_domain"/>
</dbReference>
<keyword evidence="2" id="KW-1133">Transmembrane helix</keyword>
<accession>A0AAE2MLF3</accession>
<evidence type="ECO:0000313" key="3">
    <source>
        <dbReference type="EMBL" id="MBB4291482.1"/>
    </source>
</evidence>
<dbReference type="EMBL" id="JACIGO010000003">
    <property type="protein sequence ID" value="MBB4291482.1"/>
    <property type="molecule type" value="Genomic_DNA"/>
</dbReference>
<name>A0AAE2MLF3_RHILE</name>
<evidence type="ECO:0000256" key="2">
    <source>
        <dbReference type="SAM" id="Phobius"/>
    </source>
</evidence>
<feature type="region of interest" description="Disordered" evidence="1">
    <location>
        <begin position="71"/>
        <end position="90"/>
    </location>
</feature>
<evidence type="ECO:0000313" key="4">
    <source>
        <dbReference type="Proteomes" id="UP000538507"/>
    </source>
</evidence>
<proteinExistence type="predicted"/>
<gene>
    <name evidence="3" type="ORF">GGE16_003541</name>
</gene>
<reference evidence="3 4" key="1">
    <citation type="submission" date="2020-08" db="EMBL/GenBank/DDBJ databases">
        <title>Genomic Encyclopedia of Type Strains, Phase IV (KMG-V): Genome sequencing to study the core and pangenomes of soil and plant-associated prokaryotes.</title>
        <authorList>
            <person name="Whitman W."/>
        </authorList>
    </citation>
    <scope>NUCLEOTIDE SEQUENCE [LARGE SCALE GENOMIC DNA]</scope>
    <source>
        <strain evidence="3 4">SEMIA 415</strain>
    </source>
</reference>